<dbReference type="SMART" id="SM00939">
    <property type="entry name" value="PepX_C"/>
    <property type="match status" value="1"/>
</dbReference>
<gene>
    <name evidence="4" type="ORF">FHT02_001911</name>
</gene>
<dbReference type="NCBIfam" id="TIGR00976">
    <property type="entry name" value="CocE_NonD"/>
    <property type="match status" value="1"/>
</dbReference>
<dbReference type="Pfam" id="PF02129">
    <property type="entry name" value="Peptidase_S15"/>
    <property type="match status" value="1"/>
</dbReference>
<sequence>MRKSLVALLAATTLATASHAQQIPFNDIPPNFTAPNQANDYVRREVMVPMRDGTKLFTVVMIPKGVRNAPILLTRTPYNAAGRTRRIGSTKMVSMLSEGDEVFVKAGYIRVFQDIRGKYGSEGDYVVTRPPVGPLNPTEVDHTTDAWDTIDWLVKNTPESNGKVGMLGSSYEGFTVVMALLNPHPALKVAAPESPMVDGWMGDDWFHHGAFRLANIGWIASQTGYKGAGKSPPSGGYDDYETFRRVGSAGDWAKQFGYDQLPFWNRMAAHPAYDAFWQGQALDKLLAKNPSNVPTLWEQGLWDQEDMYGAIHAFEELQKTPQANSNFLLMGPWRHSGFNYNGSSLGVLNFEGDTALQARRDVLLPFFNAYLKDGSPAFTPPKAMLYNTGENRWDRYEQWPLTSKLTPIYLQAGSSLGFAPAGRGEDSYVSDPDKPVPHLPRPVNFGDGRWKTYLLWDQRFVDGRPDVLTYSTPVLDRPVRVTGAPIADIFAKTTGTDGDFVVKVIDVYPDEMANTPEMGGYQLPISMDIFRGRYRNSFANPTPIPANKVQEYKFRLPAVNHVFQPGHRIMIQIQSSQFPVYDRNPQKYVPNIFFAKKADYQKATVSIVHGGAQSSSVMLPVVPLDSPTK</sequence>
<dbReference type="Gene3D" id="3.40.50.1820">
    <property type="entry name" value="alpha/beta hydrolase"/>
    <property type="match status" value="1"/>
</dbReference>
<dbReference type="GO" id="GO:0008239">
    <property type="term" value="F:dipeptidyl-peptidase activity"/>
    <property type="evidence" value="ECO:0007669"/>
    <property type="project" value="InterPro"/>
</dbReference>
<dbReference type="InterPro" id="IPR029058">
    <property type="entry name" value="AB_hydrolase_fold"/>
</dbReference>
<dbReference type="InterPro" id="IPR013736">
    <property type="entry name" value="Xaa-Pro_dipept_C"/>
</dbReference>
<keyword evidence="1" id="KW-0378">Hydrolase</keyword>
<dbReference type="SUPFAM" id="SSF53474">
    <property type="entry name" value="alpha/beta-Hydrolases"/>
    <property type="match status" value="1"/>
</dbReference>
<dbReference type="SUPFAM" id="SSF49785">
    <property type="entry name" value="Galactose-binding domain-like"/>
    <property type="match status" value="1"/>
</dbReference>
<feature type="signal peptide" evidence="2">
    <location>
        <begin position="1"/>
        <end position="20"/>
    </location>
</feature>
<dbReference type="InterPro" id="IPR008979">
    <property type="entry name" value="Galactose-bd-like_sf"/>
</dbReference>
<evidence type="ECO:0000256" key="1">
    <source>
        <dbReference type="ARBA" id="ARBA00022801"/>
    </source>
</evidence>
<evidence type="ECO:0000313" key="5">
    <source>
        <dbReference type="Proteomes" id="UP000527143"/>
    </source>
</evidence>
<feature type="domain" description="Xaa-Pro dipeptidyl-peptidase C-terminal" evidence="3">
    <location>
        <begin position="364"/>
        <end position="618"/>
    </location>
</feature>
<keyword evidence="2" id="KW-0732">Signal</keyword>
<evidence type="ECO:0000259" key="3">
    <source>
        <dbReference type="SMART" id="SM00939"/>
    </source>
</evidence>
<dbReference type="AlphaFoldDB" id="A0A840YMB1"/>
<dbReference type="InterPro" id="IPR000383">
    <property type="entry name" value="Xaa-Pro-like_dom"/>
</dbReference>
<proteinExistence type="predicted"/>
<reference evidence="4 5" key="1">
    <citation type="submission" date="2020-08" db="EMBL/GenBank/DDBJ databases">
        <title>Genomic Encyclopedia of Type Strains, Phase IV (KMG-IV): sequencing the most valuable type-strain genomes for metagenomic binning, comparative biology and taxonomic classification.</title>
        <authorList>
            <person name="Goeker M."/>
        </authorList>
    </citation>
    <scope>NUCLEOTIDE SEQUENCE [LARGE SCALE GENOMIC DNA]</scope>
    <source>
        <strain evidence="4 5">DSM 26736</strain>
    </source>
</reference>
<dbReference type="Proteomes" id="UP000527143">
    <property type="component" value="Unassembled WGS sequence"/>
</dbReference>
<feature type="chain" id="PRO_5032859135" description="Xaa-Pro dipeptidyl-peptidase C-terminal domain-containing protein" evidence="2">
    <location>
        <begin position="21"/>
        <end position="629"/>
    </location>
</feature>
<keyword evidence="5" id="KW-1185">Reference proteome</keyword>
<comment type="caution">
    <text evidence="4">The sequence shown here is derived from an EMBL/GenBank/DDBJ whole genome shotgun (WGS) entry which is preliminary data.</text>
</comment>
<protein>
    <recommendedName>
        <fullName evidence="3">Xaa-Pro dipeptidyl-peptidase C-terminal domain-containing protein</fullName>
    </recommendedName>
</protein>
<organism evidence="4 5">
    <name type="scientific">Sphingomonas xinjiangensis</name>
    <dbReference type="NCBI Taxonomy" id="643568"/>
    <lineage>
        <taxon>Bacteria</taxon>
        <taxon>Pseudomonadati</taxon>
        <taxon>Pseudomonadota</taxon>
        <taxon>Alphaproteobacteria</taxon>
        <taxon>Sphingomonadales</taxon>
        <taxon>Sphingomonadaceae</taxon>
        <taxon>Sphingomonas</taxon>
    </lineage>
</organism>
<evidence type="ECO:0000313" key="4">
    <source>
        <dbReference type="EMBL" id="MBB5710680.1"/>
    </source>
</evidence>
<dbReference type="Gene3D" id="1.10.3020.10">
    <property type="entry name" value="alpha-amino acid ester hydrolase ( Helical cap domain)"/>
    <property type="match status" value="1"/>
</dbReference>
<dbReference type="InterPro" id="IPR005674">
    <property type="entry name" value="CocE/Ser_esterase"/>
</dbReference>
<name>A0A840YMB1_9SPHN</name>
<dbReference type="Gene3D" id="2.60.120.260">
    <property type="entry name" value="Galactose-binding domain-like"/>
    <property type="match status" value="1"/>
</dbReference>
<evidence type="ECO:0000256" key="2">
    <source>
        <dbReference type="SAM" id="SignalP"/>
    </source>
</evidence>
<dbReference type="Pfam" id="PF08530">
    <property type="entry name" value="PepX_C"/>
    <property type="match status" value="1"/>
</dbReference>
<accession>A0A840YMB1</accession>
<dbReference type="RefSeq" id="WP_184086784.1">
    <property type="nucleotide sequence ID" value="NZ_JACIJF010000004.1"/>
</dbReference>
<dbReference type="EMBL" id="JACIJF010000004">
    <property type="protein sequence ID" value="MBB5710680.1"/>
    <property type="molecule type" value="Genomic_DNA"/>
</dbReference>